<evidence type="ECO:0000256" key="1">
    <source>
        <dbReference type="ARBA" id="ARBA00004141"/>
    </source>
</evidence>
<evidence type="ECO:0000313" key="7">
    <source>
        <dbReference type="Proteomes" id="UP000034705"/>
    </source>
</evidence>
<protein>
    <recommendedName>
        <fullName evidence="8">Chloroplast import component protein (Tic20)</fullName>
    </recommendedName>
</protein>
<keyword evidence="2 5" id="KW-0812">Transmembrane</keyword>
<evidence type="ECO:0000313" key="6">
    <source>
        <dbReference type="EMBL" id="KKU30479.1"/>
    </source>
</evidence>
<sequence length="113" mass="12449">MQHSTMPQAVNPKDAEENKIIAALGYLGFLCLLPLLLKKDSPFAQHHGKQGLVLLIAWLILWLVNVVPFVGQVLWVLGSIGILILVLLGIVNALNGNMWEMPVLGKYAKDIKL</sequence>
<evidence type="ECO:0000256" key="2">
    <source>
        <dbReference type="ARBA" id="ARBA00022692"/>
    </source>
</evidence>
<evidence type="ECO:0000256" key="4">
    <source>
        <dbReference type="ARBA" id="ARBA00023136"/>
    </source>
</evidence>
<dbReference type="Proteomes" id="UP000034705">
    <property type="component" value="Unassembled WGS sequence"/>
</dbReference>
<feature type="transmembrane region" description="Helical" evidence="5">
    <location>
        <begin position="20"/>
        <end position="37"/>
    </location>
</feature>
<accession>A0A0G1PCE6</accession>
<dbReference type="Pfam" id="PF09685">
    <property type="entry name" value="MamF_MmsF"/>
    <property type="match status" value="1"/>
</dbReference>
<keyword evidence="3 5" id="KW-1133">Transmembrane helix</keyword>
<gene>
    <name evidence="6" type="ORF">UX45_C0043G0003</name>
</gene>
<evidence type="ECO:0008006" key="8">
    <source>
        <dbReference type="Google" id="ProtNLM"/>
    </source>
</evidence>
<name>A0A0G1PCE6_9BACT</name>
<keyword evidence="4 5" id="KW-0472">Membrane</keyword>
<feature type="transmembrane region" description="Helical" evidence="5">
    <location>
        <begin position="73"/>
        <end position="94"/>
    </location>
</feature>
<proteinExistence type="predicted"/>
<dbReference type="AlphaFoldDB" id="A0A0G1PCE6"/>
<organism evidence="6 7">
    <name type="scientific">Candidatus Uhrbacteria bacterium GW2011_GWF2_46_218</name>
    <dbReference type="NCBI Taxonomy" id="1619001"/>
    <lineage>
        <taxon>Bacteria</taxon>
        <taxon>Candidatus Uhriibacteriota</taxon>
    </lineage>
</organism>
<reference evidence="6 7" key="1">
    <citation type="journal article" date="2015" name="Nature">
        <title>rRNA introns, odd ribosomes, and small enigmatic genomes across a large radiation of phyla.</title>
        <authorList>
            <person name="Brown C.T."/>
            <person name="Hug L.A."/>
            <person name="Thomas B.C."/>
            <person name="Sharon I."/>
            <person name="Castelle C.J."/>
            <person name="Singh A."/>
            <person name="Wilkins M.J."/>
            <person name="Williams K.H."/>
            <person name="Banfield J.F."/>
        </authorList>
    </citation>
    <scope>NUCLEOTIDE SEQUENCE [LARGE SCALE GENOMIC DNA]</scope>
</reference>
<comment type="subcellular location">
    <subcellularLocation>
        <location evidence="1">Membrane</location>
        <topology evidence="1">Multi-pass membrane protein</topology>
    </subcellularLocation>
</comment>
<evidence type="ECO:0000256" key="3">
    <source>
        <dbReference type="ARBA" id="ARBA00022989"/>
    </source>
</evidence>
<dbReference type="InterPro" id="IPR019109">
    <property type="entry name" value="MamF_MmsF"/>
</dbReference>
<feature type="transmembrane region" description="Helical" evidence="5">
    <location>
        <begin position="49"/>
        <end position="67"/>
    </location>
</feature>
<comment type="caution">
    <text evidence="6">The sequence shown here is derived from an EMBL/GenBank/DDBJ whole genome shotgun (WGS) entry which is preliminary data.</text>
</comment>
<dbReference type="EMBL" id="LCMG01000043">
    <property type="protein sequence ID" value="KKU30479.1"/>
    <property type="molecule type" value="Genomic_DNA"/>
</dbReference>
<evidence type="ECO:0000256" key="5">
    <source>
        <dbReference type="SAM" id="Phobius"/>
    </source>
</evidence>